<dbReference type="OrthoDB" id="1631120at2"/>
<feature type="transmembrane region" description="Helical" evidence="1">
    <location>
        <begin position="12"/>
        <end position="34"/>
    </location>
</feature>
<evidence type="ECO:0000313" key="4">
    <source>
        <dbReference type="Proteomes" id="UP000028945"/>
    </source>
</evidence>
<feature type="transmembrane region" description="Helical" evidence="1">
    <location>
        <begin position="81"/>
        <end position="103"/>
    </location>
</feature>
<dbReference type="Proteomes" id="UP000028945">
    <property type="component" value="Chromosome"/>
</dbReference>
<dbReference type="RefSeq" id="WP_038497828.1">
    <property type="nucleotide sequence ID" value="NZ_AFWK01000110.1"/>
</dbReference>
<feature type="domain" description="Chlorhexidine efflux transporter" evidence="2">
    <location>
        <begin position="8"/>
        <end position="68"/>
    </location>
</feature>
<feature type="transmembrane region" description="Helical" evidence="1">
    <location>
        <begin position="40"/>
        <end position="60"/>
    </location>
</feature>
<evidence type="ECO:0000256" key="1">
    <source>
        <dbReference type="SAM" id="Phobius"/>
    </source>
</evidence>
<keyword evidence="1" id="KW-0472">Membrane</keyword>
<sequence length="144" mass="16918">MKYEKPKSKLERVLYAIAFEFFGIVISAPLMSWLFNHSVFSMGSVAIVIAMIALLWNVVYNWIYDRLRWHFGWEKTPVTRIYHAVAFELGLALVSVPLILYGLDTDIIESIGVEIAFMVFYLIFTYCFNWIYDILRANWWAKVS</sequence>
<feature type="domain" description="Chlorhexidine efflux transporter" evidence="2">
    <location>
        <begin position="75"/>
        <end position="137"/>
    </location>
</feature>
<dbReference type="HOGENOM" id="CLU_120004_1_0_4"/>
<keyword evidence="1" id="KW-1133">Transmembrane helix</keyword>
<dbReference type="Pfam" id="PF05232">
    <property type="entry name" value="BTP"/>
    <property type="match status" value="2"/>
</dbReference>
<evidence type="ECO:0000259" key="2">
    <source>
        <dbReference type="Pfam" id="PF05232"/>
    </source>
</evidence>
<protein>
    <recommendedName>
        <fullName evidence="2">Chlorhexidine efflux transporter domain-containing protein</fullName>
    </recommendedName>
</protein>
<dbReference type="NCBIfam" id="NF033664">
    <property type="entry name" value="PACE_transport"/>
    <property type="match status" value="1"/>
</dbReference>
<dbReference type="EMBL" id="CP009238">
    <property type="protein sequence ID" value="AIL31975.1"/>
    <property type="molecule type" value="Genomic_DNA"/>
</dbReference>
<dbReference type="InterPro" id="IPR007896">
    <property type="entry name" value="BTP_bacteria"/>
</dbReference>
<dbReference type="AlphaFoldDB" id="A0A077DAQ0"/>
<keyword evidence="1" id="KW-0812">Transmembrane</keyword>
<dbReference type="InterPro" id="IPR058208">
    <property type="entry name" value="PACE"/>
</dbReference>
<feature type="transmembrane region" description="Helical" evidence="1">
    <location>
        <begin position="115"/>
        <end position="135"/>
    </location>
</feature>
<dbReference type="STRING" id="1072685.IX83_00345"/>
<dbReference type="KEGG" id="bpsi:IX83_00345"/>
<gene>
    <name evidence="3" type="ORF">IX83_00345</name>
</gene>
<accession>A0A077DAQ0</accession>
<proteinExistence type="predicted"/>
<dbReference type="eggNOG" id="COG4125">
    <property type="taxonomic scope" value="Bacteria"/>
</dbReference>
<organism evidence="3 4">
    <name type="scientific">Basilea psittacipulmonis DSM 24701</name>
    <dbReference type="NCBI Taxonomy" id="1072685"/>
    <lineage>
        <taxon>Bacteria</taxon>
        <taxon>Pseudomonadati</taxon>
        <taxon>Pseudomonadota</taxon>
        <taxon>Betaproteobacteria</taxon>
        <taxon>Burkholderiales</taxon>
        <taxon>Alcaligenaceae</taxon>
        <taxon>Basilea</taxon>
    </lineage>
</organism>
<reference evidence="3 4" key="1">
    <citation type="journal article" date="2014" name="BMC Genomics">
        <title>A genomic perspective on a new bacterial genus and species from the Alcaligenaceae family, Basilea psittacipulmonis.</title>
        <authorList>
            <person name="Whiteson K.L."/>
            <person name="Hernandez D."/>
            <person name="Lazarevic V."/>
            <person name="Gaia N."/>
            <person name="Farinelli L."/>
            <person name="Francois P."/>
            <person name="Pilo P."/>
            <person name="Frey J."/>
            <person name="Schrenzel J."/>
        </authorList>
    </citation>
    <scope>NUCLEOTIDE SEQUENCE [LARGE SCALE GENOMIC DNA]</scope>
    <source>
        <strain evidence="3 4">DSM 24701</strain>
    </source>
</reference>
<name>A0A077DAQ0_9BURK</name>
<evidence type="ECO:0000313" key="3">
    <source>
        <dbReference type="EMBL" id="AIL31975.1"/>
    </source>
</evidence>
<keyword evidence="4" id="KW-1185">Reference proteome</keyword>